<evidence type="ECO:0000256" key="2">
    <source>
        <dbReference type="ARBA" id="ARBA00023235"/>
    </source>
</evidence>
<dbReference type="GO" id="GO:0000455">
    <property type="term" value="P:enzyme-directed rRNA pseudouridine synthesis"/>
    <property type="evidence" value="ECO:0007669"/>
    <property type="project" value="TreeGrafter"/>
</dbReference>
<keyword evidence="5" id="KW-1185">Reference proteome</keyword>
<comment type="similarity">
    <text evidence="1">Belongs to the pseudouridine synthase RluA family.</text>
</comment>
<dbReference type="PANTHER" id="PTHR21600:SF44">
    <property type="entry name" value="RIBOSOMAL LARGE SUBUNIT PSEUDOURIDINE SYNTHASE D"/>
    <property type="match status" value="1"/>
</dbReference>
<dbReference type="Proteomes" id="UP000095192">
    <property type="component" value="Unassembled WGS sequence"/>
</dbReference>
<feature type="domain" description="Pseudouridine synthase RsuA/RluA-like" evidence="3">
    <location>
        <begin position="102"/>
        <end position="300"/>
    </location>
</feature>
<gene>
    <name evidence="4" type="ORF">cyc_03666</name>
</gene>
<proteinExistence type="inferred from homology"/>
<keyword evidence="2" id="KW-0413">Isomerase</keyword>
<dbReference type="GO" id="GO:0009982">
    <property type="term" value="F:pseudouridine synthase activity"/>
    <property type="evidence" value="ECO:0007669"/>
    <property type="project" value="InterPro"/>
</dbReference>
<dbReference type="CDD" id="cd02869">
    <property type="entry name" value="PseudoU_synth_RluA_like"/>
    <property type="match status" value="1"/>
</dbReference>
<dbReference type="Pfam" id="PF00849">
    <property type="entry name" value="PseudoU_synth_2"/>
    <property type="match status" value="1"/>
</dbReference>
<evidence type="ECO:0000313" key="4">
    <source>
        <dbReference type="EMBL" id="OEH80243.1"/>
    </source>
</evidence>
<evidence type="ECO:0000259" key="3">
    <source>
        <dbReference type="Pfam" id="PF00849"/>
    </source>
</evidence>
<dbReference type="AlphaFoldDB" id="A0A1D3DA03"/>
<dbReference type="InterPro" id="IPR020103">
    <property type="entry name" value="PsdUridine_synth_cat_dom_sf"/>
</dbReference>
<dbReference type="Gene3D" id="3.30.2350.10">
    <property type="entry name" value="Pseudouridine synthase"/>
    <property type="match status" value="1"/>
</dbReference>
<protein>
    <submittedName>
        <fullName evidence="4">RNA pseudouridylate</fullName>
    </submittedName>
</protein>
<dbReference type="EMBL" id="JROU02000147">
    <property type="protein sequence ID" value="OEH80243.1"/>
    <property type="molecule type" value="Genomic_DNA"/>
</dbReference>
<accession>A0A1D3DA03</accession>
<comment type="caution">
    <text evidence="4">The sequence shown here is derived from an EMBL/GenBank/DDBJ whole genome shotgun (WGS) entry which is preliminary data.</text>
</comment>
<dbReference type="GO" id="GO:0003723">
    <property type="term" value="F:RNA binding"/>
    <property type="evidence" value="ECO:0007669"/>
    <property type="project" value="InterPro"/>
</dbReference>
<reference evidence="4 5" key="1">
    <citation type="journal article" date="2016" name="BMC Genomics">
        <title>Comparative genomics reveals Cyclospora cayetanensis possesses coccidia-like metabolism and invasion components but unique surface antigens.</title>
        <authorList>
            <person name="Liu S."/>
            <person name="Wang L."/>
            <person name="Zheng H."/>
            <person name="Xu Z."/>
            <person name="Roellig D.M."/>
            <person name="Li N."/>
            <person name="Frace M.A."/>
            <person name="Tang K."/>
            <person name="Arrowood M.J."/>
            <person name="Moss D.M."/>
            <person name="Zhang L."/>
            <person name="Feng Y."/>
            <person name="Xiao L."/>
        </authorList>
    </citation>
    <scope>NUCLEOTIDE SEQUENCE [LARGE SCALE GENOMIC DNA]</scope>
    <source>
        <strain evidence="4 5">CHN_HEN01</strain>
    </source>
</reference>
<dbReference type="InterPro" id="IPR050188">
    <property type="entry name" value="RluA_PseudoU_synthase"/>
</dbReference>
<dbReference type="InterPro" id="IPR006145">
    <property type="entry name" value="PsdUridine_synth_RsuA/RluA"/>
</dbReference>
<dbReference type="VEuPathDB" id="ToxoDB:cyc_03666"/>
<dbReference type="SUPFAM" id="SSF55120">
    <property type="entry name" value="Pseudouridine synthase"/>
    <property type="match status" value="1"/>
</dbReference>
<dbReference type="InParanoid" id="A0A1D3DA03"/>
<organism evidence="4 5">
    <name type="scientific">Cyclospora cayetanensis</name>
    <dbReference type="NCBI Taxonomy" id="88456"/>
    <lineage>
        <taxon>Eukaryota</taxon>
        <taxon>Sar</taxon>
        <taxon>Alveolata</taxon>
        <taxon>Apicomplexa</taxon>
        <taxon>Conoidasida</taxon>
        <taxon>Coccidia</taxon>
        <taxon>Eucoccidiorida</taxon>
        <taxon>Eimeriorina</taxon>
        <taxon>Eimeriidae</taxon>
        <taxon>Cyclospora</taxon>
    </lineage>
</organism>
<dbReference type="InterPro" id="IPR006224">
    <property type="entry name" value="PsdUridine_synth_RluA-like_CS"/>
</dbReference>
<dbReference type="PANTHER" id="PTHR21600">
    <property type="entry name" value="MITOCHONDRIAL RNA PSEUDOURIDINE SYNTHASE"/>
    <property type="match status" value="1"/>
</dbReference>
<evidence type="ECO:0000256" key="1">
    <source>
        <dbReference type="ARBA" id="ARBA00010876"/>
    </source>
</evidence>
<dbReference type="PROSITE" id="PS01129">
    <property type="entry name" value="PSI_RLU"/>
    <property type="match status" value="1"/>
</dbReference>
<dbReference type="VEuPathDB" id="ToxoDB:LOC34620325"/>
<name>A0A1D3DA03_9EIME</name>
<sequence>MNLIVWVVGFNLALYISFFSPAFAWLGTSTSSLGAPELPGYAAYSASARRGLPRWGSTASFGGCPSPAHLSGVKETPTSLGDKSRNDDCIGGMQVLHEDEALLVVNKPAGVAVHPSSPVSTVSKPSKRRLCVTEHLTAYYKSINRPLPETLVSDPRALERRGPHHCDSPPYPAVDVLVHRLDQGTSGVLFLAKTADAATALRQQFKDRRVKKAYIAVTQGGLQGPTTVSSAIGRSATERRKMLSARQVWGVCTPNYAGTSAGKLRGAITHLKPLLFNGRFQVVWASPVTGRTHQIRLHLQMLKKPIIGDSLYGDAAATAAFQAHMTRLRGRQGAGMKAAEKEEGRQLKGAPTAFLPPQPVFRGVSRVLLHAATVCCVHPTTGEPLRVSAPLPSDMREALDAVSPLWRQVPELCEFAETPSHEEKYDPPT</sequence>
<evidence type="ECO:0000313" key="5">
    <source>
        <dbReference type="Proteomes" id="UP000095192"/>
    </source>
</evidence>